<dbReference type="GO" id="GO:0005886">
    <property type="term" value="C:plasma membrane"/>
    <property type="evidence" value="ECO:0007669"/>
    <property type="project" value="TreeGrafter"/>
</dbReference>
<dbReference type="SUPFAM" id="SSF49503">
    <property type="entry name" value="Cupredoxins"/>
    <property type="match status" value="1"/>
</dbReference>
<keyword evidence="1" id="KW-0732">Signal</keyword>
<dbReference type="PROSITE" id="PS51485">
    <property type="entry name" value="PHYTOCYANIN"/>
    <property type="match status" value="1"/>
</dbReference>
<gene>
    <name evidence="3" type="ORF">K7X08_029323</name>
</gene>
<dbReference type="Pfam" id="PF02298">
    <property type="entry name" value="Cu_bind_like"/>
    <property type="match status" value="1"/>
</dbReference>
<dbReference type="Proteomes" id="UP001152561">
    <property type="component" value="Unassembled WGS sequence"/>
</dbReference>
<feature type="signal peptide" evidence="1">
    <location>
        <begin position="1"/>
        <end position="23"/>
    </location>
</feature>
<dbReference type="PANTHER" id="PTHR33021:SF408">
    <property type="entry name" value="PHYTOCYANIN DOMAIN-CONTAINING PROTEIN"/>
    <property type="match status" value="1"/>
</dbReference>
<dbReference type="GO" id="GO:0009055">
    <property type="term" value="F:electron transfer activity"/>
    <property type="evidence" value="ECO:0007669"/>
    <property type="project" value="InterPro"/>
</dbReference>
<evidence type="ECO:0000259" key="2">
    <source>
        <dbReference type="PROSITE" id="PS51485"/>
    </source>
</evidence>
<comment type="caution">
    <text evidence="3">The sequence shown here is derived from an EMBL/GenBank/DDBJ whole genome shotgun (WGS) entry which is preliminary data.</text>
</comment>
<dbReference type="OrthoDB" id="687943at2759"/>
<dbReference type="AlphaFoldDB" id="A0A9Q1L0L5"/>
<dbReference type="Gene3D" id="2.60.40.420">
    <property type="entry name" value="Cupredoxins - blue copper proteins"/>
    <property type="match status" value="1"/>
</dbReference>
<evidence type="ECO:0000313" key="3">
    <source>
        <dbReference type="EMBL" id="KAJ8526846.1"/>
    </source>
</evidence>
<feature type="chain" id="PRO_5040371949" description="Phytocyanin domain-containing protein" evidence="1">
    <location>
        <begin position="24"/>
        <end position="74"/>
    </location>
</feature>
<organism evidence="3 4">
    <name type="scientific">Anisodus acutangulus</name>
    <dbReference type="NCBI Taxonomy" id="402998"/>
    <lineage>
        <taxon>Eukaryota</taxon>
        <taxon>Viridiplantae</taxon>
        <taxon>Streptophyta</taxon>
        <taxon>Embryophyta</taxon>
        <taxon>Tracheophyta</taxon>
        <taxon>Spermatophyta</taxon>
        <taxon>Magnoliopsida</taxon>
        <taxon>eudicotyledons</taxon>
        <taxon>Gunneridae</taxon>
        <taxon>Pentapetalae</taxon>
        <taxon>asterids</taxon>
        <taxon>lamiids</taxon>
        <taxon>Solanales</taxon>
        <taxon>Solanaceae</taxon>
        <taxon>Solanoideae</taxon>
        <taxon>Hyoscyameae</taxon>
        <taxon>Anisodus</taxon>
    </lineage>
</organism>
<proteinExistence type="predicted"/>
<accession>A0A9Q1L0L5</accession>
<dbReference type="InterPro" id="IPR008972">
    <property type="entry name" value="Cupredoxin"/>
</dbReference>
<sequence length="74" mass="8292">MASTAFLVALFVVVAMVAAPVMATDHWVGDDKGWTLNFDYKTWAATKEFRVGDRLIFKYKVGAHNVYSADEEAF</sequence>
<reference evidence="4" key="1">
    <citation type="journal article" date="2023" name="Proc. Natl. Acad. Sci. U.S.A.">
        <title>Genomic and structural basis for evolution of tropane alkaloid biosynthesis.</title>
        <authorList>
            <person name="Wanga Y.-J."/>
            <person name="Taina T."/>
            <person name="Yua J.-Y."/>
            <person name="Lia J."/>
            <person name="Xua B."/>
            <person name="Chenc J."/>
            <person name="D'Auriad J.C."/>
            <person name="Huanga J.-P."/>
            <person name="Huanga S.-X."/>
        </authorList>
    </citation>
    <scope>NUCLEOTIDE SEQUENCE [LARGE SCALE GENOMIC DNA]</scope>
    <source>
        <strain evidence="4">cv. KIB-2019</strain>
    </source>
</reference>
<feature type="domain" description="Phytocyanin" evidence="2">
    <location>
        <begin position="24"/>
        <end position="74"/>
    </location>
</feature>
<name>A0A9Q1L0L5_9SOLA</name>
<protein>
    <recommendedName>
        <fullName evidence="2">Phytocyanin domain-containing protein</fullName>
    </recommendedName>
</protein>
<dbReference type="InterPro" id="IPR039391">
    <property type="entry name" value="Phytocyanin-like"/>
</dbReference>
<evidence type="ECO:0000313" key="4">
    <source>
        <dbReference type="Proteomes" id="UP001152561"/>
    </source>
</evidence>
<dbReference type="InterPro" id="IPR003245">
    <property type="entry name" value="Phytocyanin_dom"/>
</dbReference>
<dbReference type="PANTHER" id="PTHR33021">
    <property type="entry name" value="BLUE COPPER PROTEIN"/>
    <property type="match status" value="1"/>
</dbReference>
<keyword evidence="4" id="KW-1185">Reference proteome</keyword>
<evidence type="ECO:0000256" key="1">
    <source>
        <dbReference type="SAM" id="SignalP"/>
    </source>
</evidence>
<dbReference type="EMBL" id="JAJAGQ010000024">
    <property type="protein sequence ID" value="KAJ8526846.1"/>
    <property type="molecule type" value="Genomic_DNA"/>
</dbReference>